<dbReference type="EMBL" id="CM041536">
    <property type="protein sequence ID" value="KAI3371051.1"/>
    <property type="molecule type" value="Genomic_DNA"/>
</dbReference>
<accession>A0ACB8WTC3</accession>
<evidence type="ECO:0000313" key="2">
    <source>
        <dbReference type="Proteomes" id="UP000831701"/>
    </source>
</evidence>
<name>A0ACB8WTC3_9TELE</name>
<proteinExistence type="predicted"/>
<comment type="caution">
    <text evidence="1">The sequence shown here is derived from an EMBL/GenBank/DDBJ whole genome shotgun (WGS) entry which is preliminary data.</text>
</comment>
<protein>
    <submittedName>
        <fullName evidence="1">Uncharacterized protein</fullName>
    </submittedName>
</protein>
<dbReference type="Proteomes" id="UP000831701">
    <property type="component" value="Chromosome 6"/>
</dbReference>
<evidence type="ECO:0000313" key="1">
    <source>
        <dbReference type="EMBL" id="KAI3371051.1"/>
    </source>
</evidence>
<organism evidence="1 2">
    <name type="scientific">Scortum barcoo</name>
    <name type="common">barcoo grunter</name>
    <dbReference type="NCBI Taxonomy" id="214431"/>
    <lineage>
        <taxon>Eukaryota</taxon>
        <taxon>Metazoa</taxon>
        <taxon>Chordata</taxon>
        <taxon>Craniata</taxon>
        <taxon>Vertebrata</taxon>
        <taxon>Euteleostomi</taxon>
        <taxon>Actinopterygii</taxon>
        <taxon>Neopterygii</taxon>
        <taxon>Teleostei</taxon>
        <taxon>Neoteleostei</taxon>
        <taxon>Acanthomorphata</taxon>
        <taxon>Eupercaria</taxon>
        <taxon>Centrarchiformes</taxon>
        <taxon>Terapontoidei</taxon>
        <taxon>Terapontidae</taxon>
        <taxon>Scortum</taxon>
    </lineage>
</organism>
<sequence>MATSSERSPPPFPDSEDQDVLDQEEVGGRDSDEDDGEDPFMSPSNPPLTEMEPTLPPASQPSDDSTKPPSDLLNDLLIEPFSSHTENKPESKVVSEPSDDFVDLTNNVTVSPDDTAESAFADAAKDTTEIPLDEPSDDFVDILGSETEAARKEVVVADVTVKAATDKSEVTADVTDPPGDGKTGSDAKQEAEEAFTAPVIDLSGYLPASNKSDKIVDPLVDFLSDTPPAAEATKPSRATVDLFEDEGSELFSEPRQTKSAKQPQKSLFGEPDEDLFGEPLGATSKKSISKEQKDKPVTTKAVGGGGNITGPLQDSNPAEPADIFTEEAVPTAPSIKNTSTVNSKTNGVHSEEETDIFAEATVELSLDSPRGERKKDVTAKPSVSTPSLSAAASLAKPQPAALEELEEEEEEEEQDKFDIVVSVKDPEKIGDGMNAYMAYKVSTQTTLPMFRNKTFTVRRRFSDFLGLYEKLSEKHGPNGFIVPPPPEKSILGMTKVKVGKEDSSSVDFVERRRGALERYLQRVVTHPSLLQDPDVREFLEREELPRAVSTQALSGAGFLKMINKATDAVSKMTIKMNESDVWFEEKLQEVEAADQQFRKLHALVESLVVHRKELSLNTASFAKSTAMLGSAEDNTALSRALSQLAEVEDKMEQLHQEQAANDTFCFAEVIADYIRLLGAVRGSFDHRMKAWQRWQDAQTVLQKKRETEAKLLWANKPDKLQLAKEEIAEWEAKVTQYERDFERVSATVRKEVVRFEKEKTKNFKRQIITYLESLLQSQQQVSF</sequence>
<keyword evidence="2" id="KW-1185">Reference proteome</keyword>
<reference evidence="1" key="1">
    <citation type="submission" date="2022-04" db="EMBL/GenBank/DDBJ databases">
        <title>Jade perch genome.</title>
        <authorList>
            <person name="Chao B."/>
        </authorList>
    </citation>
    <scope>NUCLEOTIDE SEQUENCE</scope>
    <source>
        <strain evidence="1">CB-2022</strain>
    </source>
</reference>
<gene>
    <name evidence="1" type="ORF">L3Q82_023686</name>
</gene>